<evidence type="ECO:0000313" key="1">
    <source>
        <dbReference type="EMBL" id="QHT59705.1"/>
    </source>
</evidence>
<dbReference type="RefSeq" id="WP_162355771.1">
    <property type="nucleotide sequence ID" value="NZ_CP048209.1"/>
</dbReference>
<dbReference type="EMBL" id="CP048209">
    <property type="protein sequence ID" value="QHT59705.1"/>
    <property type="molecule type" value="Genomic_DNA"/>
</dbReference>
<keyword evidence="2" id="KW-1185">Reference proteome</keyword>
<proteinExistence type="predicted"/>
<dbReference type="KEGG" id="plyc:GXP70_06900"/>
<organism evidence="1 2">
    <name type="scientific">Paenibacillus lycopersici</name>
    <dbReference type="NCBI Taxonomy" id="2704462"/>
    <lineage>
        <taxon>Bacteria</taxon>
        <taxon>Bacillati</taxon>
        <taxon>Bacillota</taxon>
        <taxon>Bacilli</taxon>
        <taxon>Bacillales</taxon>
        <taxon>Paenibacillaceae</taxon>
        <taxon>Paenibacillus</taxon>
    </lineage>
</organism>
<protein>
    <submittedName>
        <fullName evidence="1">Uncharacterized protein</fullName>
    </submittedName>
</protein>
<accession>A0A6C0G4C9</accession>
<dbReference type="AlphaFoldDB" id="A0A6C0G4C9"/>
<name>A0A6C0G4C9_9BACL</name>
<reference evidence="1 2" key="1">
    <citation type="submission" date="2020-01" db="EMBL/GenBank/DDBJ databases">
        <title>Paenibacillus sp. nov., isolated from tomato rhizosphere.</title>
        <authorList>
            <person name="Weon H.-Y."/>
            <person name="Lee S.A."/>
        </authorList>
    </citation>
    <scope>NUCLEOTIDE SEQUENCE [LARGE SCALE GENOMIC DNA]</scope>
    <source>
        <strain evidence="1 2">12200R-189</strain>
    </source>
</reference>
<dbReference type="Proteomes" id="UP000476064">
    <property type="component" value="Chromosome"/>
</dbReference>
<sequence>MSYDVMFFKLPSGMMADLDLLGEEEEDGTSAYRDQLDPLGAPEEIAARLQSIFPEADFSDFEASREGYLFTDDYAVTFFLPEAADIRVLYLSISGSEEAFAVIRMLHDRTGWRAADEEEIDFGADPSERLRYWTSTLRMLREHSRAKKKWWQFWK</sequence>
<evidence type="ECO:0000313" key="2">
    <source>
        <dbReference type="Proteomes" id="UP000476064"/>
    </source>
</evidence>
<gene>
    <name evidence="1" type="ORF">GXP70_06900</name>
</gene>